<comment type="similarity">
    <text evidence="2 15">Belongs to the phenylalanyl-tRNA synthetase beta subunit family. Type 1 subfamily.</text>
</comment>
<feature type="domain" description="TRNA-binding" evidence="17">
    <location>
        <begin position="39"/>
        <end position="152"/>
    </location>
</feature>
<dbReference type="PROSITE" id="PS51447">
    <property type="entry name" value="FDX_ACB"/>
    <property type="match status" value="1"/>
</dbReference>
<dbReference type="RefSeq" id="WP_046477688.1">
    <property type="nucleotide sequence ID" value="NZ_LN829118.1"/>
</dbReference>
<dbReference type="SUPFAM" id="SSF50249">
    <property type="entry name" value="Nucleic acid-binding proteins"/>
    <property type="match status" value="1"/>
</dbReference>
<keyword evidence="4 15" id="KW-0963">Cytoplasm</keyword>
<evidence type="ECO:0000256" key="3">
    <source>
        <dbReference type="ARBA" id="ARBA00011209"/>
    </source>
</evidence>
<dbReference type="KEGG" id="fil:BN1229_v1_1584"/>
<keyword evidence="12 15" id="KW-0648">Protein biosynthesis</keyword>
<sequence length="811" mass="85683">MKFTLSWLKDHLETDASLDQISTTLSAIGLEVDGIENLGEQLGAFRIAKVLEAKPHPDADRLQVLQVETEPGKPPLEVVCGAPNARAGMLGVFAPIGTYVPGSGITLEKRPVRGVVSNGMMCSAAEMELSDDSEGIIEVSEEFAGQVGTAYVAALGLDDPVIEVGLTPNRPDCTGVRGIARDLAAAGLGELKPEPKLGGVEGDYDCPVAIDLEFSEADADACPVFAGRYVRGVSNGPSPQWLQNRLKSVGLRPINALVDVTNYISYDRGRPLHVYDADKLTGGVRARLGREGESFLGLDGKTYVVDDTMCVIADDKGPLGLGGIMGGEDTGCTEATQNVLIESAWFDPLRTAATGRKTGLVTDARYRFERGVDPASVLPGLDLATDMILKLAGGTPSRANVAGKPPEPDVKIQFETARVAKLTGLELSDAAIKAILDALGCEVSGKGGKLTVKVPSWRPDIFGPADLVEEVVRIAGIDTVPSTPLPRMHGVARPVLTSNQSRVRRTRRTLAGRGLTEAITWSFITKEEAEAFGGGDETLTLANPISVEMSVMRPSLLPGLLAAAQRNRNRGNPDLALFELGQAYAGPKPDEQMLIAAGVRSGTARLIGGGRHWDGAAKPAGVFDAKEDVASVLANLGLDVTKVQVTRDAPAWYHPGRSGVFRLGPKVVLAHFGELHPGLLKGLDVEAPLAAFELFLDRLPPEKKRSGLTRPPLATADLMPVRRDFAFVLNADVAAGDVVRAAQGADKKLITSVNVFDVFEGGNLAAEGKKSLAIEVTLQPMDATLTDKEIEVVAEKVIAAVGKATGGEIRG</sequence>
<evidence type="ECO:0000259" key="19">
    <source>
        <dbReference type="PROSITE" id="PS51483"/>
    </source>
</evidence>
<dbReference type="InterPro" id="IPR002547">
    <property type="entry name" value="tRNA-bd_dom"/>
</dbReference>
<dbReference type="PROSITE" id="PS51483">
    <property type="entry name" value="B5"/>
    <property type="match status" value="1"/>
</dbReference>
<feature type="binding site" evidence="15">
    <location>
        <position position="470"/>
    </location>
    <ligand>
        <name>Mg(2+)</name>
        <dbReference type="ChEBI" id="CHEBI:18420"/>
        <note>shared with alpha subunit</note>
    </ligand>
</feature>
<evidence type="ECO:0000256" key="12">
    <source>
        <dbReference type="ARBA" id="ARBA00022917"/>
    </source>
</evidence>
<dbReference type="HAMAP" id="MF_00283">
    <property type="entry name" value="Phe_tRNA_synth_beta1"/>
    <property type="match status" value="1"/>
</dbReference>
<dbReference type="InterPro" id="IPR009061">
    <property type="entry name" value="DNA-bd_dom_put_sf"/>
</dbReference>
<keyword evidence="13 15" id="KW-0030">Aminoacyl-tRNA synthetase</keyword>
<dbReference type="Proteomes" id="UP000033187">
    <property type="component" value="Chromosome 1"/>
</dbReference>
<dbReference type="Pfam" id="PF01588">
    <property type="entry name" value="tRNA_bind"/>
    <property type="match status" value="1"/>
</dbReference>
<evidence type="ECO:0000256" key="15">
    <source>
        <dbReference type="HAMAP-Rule" id="MF_00283"/>
    </source>
</evidence>
<dbReference type="InterPro" id="IPR004532">
    <property type="entry name" value="Phe-tRNA-ligase_IIc_bsu_bact"/>
</dbReference>
<dbReference type="Gene3D" id="3.30.930.10">
    <property type="entry name" value="Bira Bifunctional Protein, Domain 2"/>
    <property type="match status" value="1"/>
</dbReference>
<dbReference type="InterPro" id="IPR005121">
    <property type="entry name" value="Fdx_antiC-bd"/>
</dbReference>
<dbReference type="OrthoDB" id="9805455at2"/>
<dbReference type="SMART" id="SM00896">
    <property type="entry name" value="FDX-ACB"/>
    <property type="match status" value="1"/>
</dbReference>
<evidence type="ECO:0000256" key="13">
    <source>
        <dbReference type="ARBA" id="ARBA00023146"/>
    </source>
</evidence>
<dbReference type="InterPro" id="IPR045864">
    <property type="entry name" value="aa-tRNA-synth_II/BPL/LPL"/>
</dbReference>
<dbReference type="Gene3D" id="2.40.50.140">
    <property type="entry name" value="Nucleic acid-binding proteins"/>
    <property type="match status" value="1"/>
</dbReference>
<feature type="domain" description="FDX-ACB" evidence="18">
    <location>
        <begin position="716"/>
        <end position="810"/>
    </location>
</feature>
<dbReference type="InterPro" id="IPR045060">
    <property type="entry name" value="Phe-tRNA-ligase_IIc_bsu"/>
</dbReference>
<comment type="cofactor">
    <cofactor evidence="15">
        <name>Mg(2+)</name>
        <dbReference type="ChEBI" id="CHEBI:18420"/>
    </cofactor>
    <text evidence="15">Binds 2 magnesium ions per tetramer.</text>
</comment>
<evidence type="ECO:0000256" key="5">
    <source>
        <dbReference type="ARBA" id="ARBA00022555"/>
    </source>
</evidence>
<dbReference type="Pfam" id="PF03484">
    <property type="entry name" value="B5"/>
    <property type="match status" value="1"/>
</dbReference>
<evidence type="ECO:0000313" key="20">
    <source>
        <dbReference type="EMBL" id="CPR18162.1"/>
    </source>
</evidence>
<keyword evidence="10 15" id="KW-0460">Magnesium</keyword>
<dbReference type="CDD" id="cd02796">
    <property type="entry name" value="tRNA_bind_bactPheRS"/>
    <property type="match status" value="1"/>
</dbReference>
<protein>
    <recommendedName>
        <fullName evidence="15">Phenylalanine--tRNA ligase beta subunit</fullName>
        <ecNumber evidence="15">6.1.1.20</ecNumber>
    </recommendedName>
    <alternativeName>
        <fullName evidence="15">Phenylalanyl-tRNA synthetase beta subunit</fullName>
        <shortName evidence="15">PheRS</shortName>
    </alternativeName>
</protein>
<dbReference type="SUPFAM" id="SSF46955">
    <property type="entry name" value="Putative DNA-binding domain"/>
    <property type="match status" value="1"/>
</dbReference>
<dbReference type="PANTHER" id="PTHR10947:SF0">
    <property type="entry name" value="PHENYLALANINE--TRNA LIGASE BETA SUBUNIT"/>
    <property type="match status" value="1"/>
</dbReference>
<dbReference type="Gene3D" id="3.30.70.380">
    <property type="entry name" value="Ferrodoxin-fold anticodon-binding domain"/>
    <property type="match status" value="1"/>
</dbReference>
<dbReference type="SUPFAM" id="SSF56037">
    <property type="entry name" value="PheT/TilS domain"/>
    <property type="match status" value="1"/>
</dbReference>
<dbReference type="CDD" id="cd00769">
    <property type="entry name" value="PheRS_beta_core"/>
    <property type="match status" value="1"/>
</dbReference>
<proteinExistence type="inferred from homology"/>
<dbReference type="InterPro" id="IPR005147">
    <property type="entry name" value="tRNA_synthase_B5-dom"/>
</dbReference>
<dbReference type="PANTHER" id="PTHR10947">
    <property type="entry name" value="PHENYLALANYL-TRNA SYNTHETASE BETA CHAIN AND LEUCINE-RICH REPEAT-CONTAINING PROTEIN 47"/>
    <property type="match status" value="1"/>
</dbReference>
<keyword evidence="9 15" id="KW-0067">ATP-binding</keyword>
<dbReference type="GO" id="GO:0006432">
    <property type="term" value="P:phenylalanyl-tRNA aminoacylation"/>
    <property type="evidence" value="ECO:0007669"/>
    <property type="project" value="UniProtKB-UniRule"/>
</dbReference>
<dbReference type="Pfam" id="PF03147">
    <property type="entry name" value="FDX-ACB"/>
    <property type="match status" value="1"/>
</dbReference>
<dbReference type="InterPro" id="IPR033714">
    <property type="entry name" value="tRNA_bind_bactPheRS"/>
</dbReference>
<dbReference type="GO" id="GO:0000287">
    <property type="term" value="F:magnesium ion binding"/>
    <property type="evidence" value="ECO:0007669"/>
    <property type="project" value="UniProtKB-UniRule"/>
</dbReference>
<keyword evidence="21" id="KW-1185">Reference proteome</keyword>
<dbReference type="InterPro" id="IPR012340">
    <property type="entry name" value="NA-bd_OB-fold"/>
</dbReference>
<dbReference type="InterPro" id="IPR041616">
    <property type="entry name" value="PheRS_beta_core"/>
</dbReference>
<dbReference type="SMART" id="SM00873">
    <property type="entry name" value="B3_4"/>
    <property type="match status" value="1"/>
</dbReference>
<feature type="binding site" evidence="15">
    <location>
        <position position="460"/>
    </location>
    <ligand>
        <name>Mg(2+)</name>
        <dbReference type="ChEBI" id="CHEBI:18420"/>
        <note>shared with alpha subunit</note>
    </ligand>
</feature>
<evidence type="ECO:0000256" key="16">
    <source>
        <dbReference type="PROSITE-ProRule" id="PRU00209"/>
    </source>
</evidence>
<dbReference type="Pfam" id="PF17759">
    <property type="entry name" value="tRNA_synthFbeta"/>
    <property type="match status" value="1"/>
</dbReference>
<evidence type="ECO:0000256" key="7">
    <source>
        <dbReference type="ARBA" id="ARBA00022723"/>
    </source>
</evidence>
<keyword evidence="7 15" id="KW-0479">Metal-binding</keyword>
<dbReference type="AlphaFoldDB" id="A0A0D6JDT8"/>
<dbReference type="EMBL" id="LN829119">
    <property type="protein sequence ID" value="CPR18162.1"/>
    <property type="molecule type" value="Genomic_DNA"/>
</dbReference>
<reference evidence="21" key="1">
    <citation type="submission" date="2015-02" db="EMBL/GenBank/DDBJ databases">
        <authorList>
            <person name="Chooi Y.-H."/>
        </authorList>
    </citation>
    <scope>NUCLEOTIDE SEQUENCE [LARGE SCALE GENOMIC DNA]</scope>
    <source>
        <strain evidence="21">strain Y</strain>
    </source>
</reference>
<evidence type="ECO:0000259" key="17">
    <source>
        <dbReference type="PROSITE" id="PS50886"/>
    </source>
</evidence>
<dbReference type="GO" id="GO:0005524">
    <property type="term" value="F:ATP binding"/>
    <property type="evidence" value="ECO:0007669"/>
    <property type="project" value="UniProtKB-UniRule"/>
</dbReference>
<keyword evidence="11 16" id="KW-0694">RNA-binding</keyword>
<keyword evidence="5 16" id="KW-0820">tRNA-binding</keyword>
<accession>A0A0D6JDT8</accession>
<comment type="catalytic activity">
    <reaction evidence="14 15">
        <text>tRNA(Phe) + L-phenylalanine + ATP = L-phenylalanyl-tRNA(Phe) + AMP + diphosphate + H(+)</text>
        <dbReference type="Rhea" id="RHEA:19413"/>
        <dbReference type="Rhea" id="RHEA-COMP:9668"/>
        <dbReference type="Rhea" id="RHEA-COMP:9699"/>
        <dbReference type="ChEBI" id="CHEBI:15378"/>
        <dbReference type="ChEBI" id="CHEBI:30616"/>
        <dbReference type="ChEBI" id="CHEBI:33019"/>
        <dbReference type="ChEBI" id="CHEBI:58095"/>
        <dbReference type="ChEBI" id="CHEBI:78442"/>
        <dbReference type="ChEBI" id="CHEBI:78531"/>
        <dbReference type="ChEBI" id="CHEBI:456215"/>
        <dbReference type="EC" id="6.1.1.20"/>
    </reaction>
</comment>
<gene>
    <name evidence="15 20" type="primary">pheT</name>
    <name evidence="20" type="ORF">YBN1229_v1_1586</name>
</gene>
<comment type="subcellular location">
    <subcellularLocation>
        <location evidence="1 15">Cytoplasm</location>
    </subcellularLocation>
</comment>
<feature type="binding site" evidence="15">
    <location>
        <position position="469"/>
    </location>
    <ligand>
        <name>Mg(2+)</name>
        <dbReference type="ChEBI" id="CHEBI:18420"/>
        <note>shared with alpha subunit</note>
    </ligand>
</feature>
<evidence type="ECO:0000256" key="10">
    <source>
        <dbReference type="ARBA" id="ARBA00022842"/>
    </source>
</evidence>
<evidence type="ECO:0000256" key="8">
    <source>
        <dbReference type="ARBA" id="ARBA00022741"/>
    </source>
</evidence>
<comment type="subunit">
    <text evidence="3 15">Tetramer of two alpha and two beta subunits.</text>
</comment>
<evidence type="ECO:0000256" key="4">
    <source>
        <dbReference type="ARBA" id="ARBA00022490"/>
    </source>
</evidence>
<feature type="domain" description="B5" evidence="19">
    <location>
        <begin position="407"/>
        <end position="482"/>
    </location>
</feature>
<dbReference type="InterPro" id="IPR020825">
    <property type="entry name" value="Phe-tRNA_synthase-like_B3/B4"/>
</dbReference>
<dbReference type="InterPro" id="IPR036690">
    <property type="entry name" value="Fdx_antiC-bd_sf"/>
</dbReference>
<dbReference type="Pfam" id="PF03483">
    <property type="entry name" value="B3_4"/>
    <property type="match status" value="1"/>
</dbReference>
<evidence type="ECO:0000256" key="14">
    <source>
        <dbReference type="ARBA" id="ARBA00049255"/>
    </source>
</evidence>
<evidence type="ECO:0000313" key="21">
    <source>
        <dbReference type="Proteomes" id="UP000033187"/>
    </source>
</evidence>
<evidence type="ECO:0000256" key="1">
    <source>
        <dbReference type="ARBA" id="ARBA00004496"/>
    </source>
</evidence>
<dbReference type="KEGG" id="fiy:BN1229_v1_1586"/>
<evidence type="ECO:0000256" key="2">
    <source>
        <dbReference type="ARBA" id="ARBA00008653"/>
    </source>
</evidence>
<dbReference type="NCBIfam" id="TIGR00472">
    <property type="entry name" value="pheT_bact"/>
    <property type="match status" value="1"/>
</dbReference>
<dbReference type="PROSITE" id="PS50886">
    <property type="entry name" value="TRBD"/>
    <property type="match status" value="1"/>
</dbReference>
<dbReference type="Gene3D" id="3.50.40.10">
    <property type="entry name" value="Phenylalanyl-trna Synthetase, Chain B, domain 3"/>
    <property type="match status" value="1"/>
</dbReference>
<dbReference type="SUPFAM" id="SSF54991">
    <property type="entry name" value="Anticodon-binding domain of PheRS"/>
    <property type="match status" value="1"/>
</dbReference>
<evidence type="ECO:0000256" key="6">
    <source>
        <dbReference type="ARBA" id="ARBA00022598"/>
    </source>
</evidence>
<dbReference type="Gene3D" id="3.30.56.10">
    <property type="match status" value="2"/>
</dbReference>
<dbReference type="SMART" id="SM00874">
    <property type="entry name" value="B5"/>
    <property type="match status" value="1"/>
</dbReference>
<evidence type="ECO:0000256" key="9">
    <source>
        <dbReference type="ARBA" id="ARBA00022840"/>
    </source>
</evidence>
<dbReference type="GO" id="GO:0009328">
    <property type="term" value="C:phenylalanine-tRNA ligase complex"/>
    <property type="evidence" value="ECO:0007669"/>
    <property type="project" value="TreeGrafter"/>
</dbReference>
<organism evidence="20 21">
    <name type="scientific">Candidatus Filomicrobium marinum</name>
    <dbReference type="NCBI Taxonomy" id="1608628"/>
    <lineage>
        <taxon>Bacteria</taxon>
        <taxon>Pseudomonadati</taxon>
        <taxon>Pseudomonadota</taxon>
        <taxon>Alphaproteobacteria</taxon>
        <taxon>Hyphomicrobiales</taxon>
        <taxon>Hyphomicrobiaceae</taxon>
        <taxon>Filomicrobium</taxon>
    </lineage>
</organism>
<dbReference type="GO" id="GO:0000049">
    <property type="term" value="F:tRNA binding"/>
    <property type="evidence" value="ECO:0007669"/>
    <property type="project" value="UniProtKB-UniRule"/>
</dbReference>
<keyword evidence="6 15" id="KW-0436">Ligase</keyword>
<evidence type="ECO:0000259" key="18">
    <source>
        <dbReference type="PROSITE" id="PS51447"/>
    </source>
</evidence>
<dbReference type="GO" id="GO:0004826">
    <property type="term" value="F:phenylalanine-tRNA ligase activity"/>
    <property type="evidence" value="ECO:0007669"/>
    <property type="project" value="UniProtKB-UniRule"/>
</dbReference>
<dbReference type="EC" id="6.1.1.20" evidence="15"/>
<dbReference type="InterPro" id="IPR005146">
    <property type="entry name" value="B3/B4_tRNA-bd"/>
</dbReference>
<name>A0A0D6JDT8_9HYPH</name>
<dbReference type="SUPFAM" id="SSF55681">
    <property type="entry name" value="Class II aaRS and biotin synthetases"/>
    <property type="match status" value="1"/>
</dbReference>
<feature type="binding site" evidence="15">
    <location>
        <position position="466"/>
    </location>
    <ligand>
        <name>Mg(2+)</name>
        <dbReference type="ChEBI" id="CHEBI:18420"/>
        <note>shared with alpha subunit</note>
    </ligand>
</feature>
<keyword evidence="8 15" id="KW-0547">Nucleotide-binding</keyword>
<evidence type="ECO:0000256" key="11">
    <source>
        <dbReference type="ARBA" id="ARBA00022884"/>
    </source>
</evidence>